<feature type="coiled-coil region" evidence="3">
    <location>
        <begin position="1155"/>
        <end position="1312"/>
    </location>
</feature>
<feature type="coiled-coil region" evidence="3">
    <location>
        <begin position="1337"/>
        <end position="1371"/>
    </location>
</feature>
<dbReference type="InterPro" id="IPR051861">
    <property type="entry name" value="NET_actin-binding_domain"/>
</dbReference>
<gene>
    <name evidence="6" type="ORF">P3X46_027630</name>
</gene>
<dbReference type="InterPro" id="IPR011684">
    <property type="entry name" value="NAB"/>
</dbReference>
<reference evidence="6 7" key="1">
    <citation type="journal article" date="2023" name="Plant Biotechnol. J.">
        <title>Chromosome-level wild Hevea brasiliensis genome provides new tools for genomic-assisted breeding and valuable loci to elevate rubber yield.</title>
        <authorList>
            <person name="Cheng H."/>
            <person name="Song X."/>
            <person name="Hu Y."/>
            <person name="Wu T."/>
            <person name="Yang Q."/>
            <person name="An Z."/>
            <person name="Feng S."/>
            <person name="Deng Z."/>
            <person name="Wu W."/>
            <person name="Zeng X."/>
            <person name="Tu M."/>
            <person name="Wang X."/>
            <person name="Huang H."/>
        </authorList>
    </citation>
    <scope>NUCLEOTIDE SEQUENCE [LARGE SCALE GENOMIC DNA]</scope>
    <source>
        <strain evidence="6">MT/VB/25A 57/8</strain>
    </source>
</reference>
<keyword evidence="7" id="KW-1185">Reference proteome</keyword>
<feature type="region of interest" description="Disordered" evidence="4">
    <location>
        <begin position="1488"/>
        <end position="1507"/>
    </location>
</feature>
<evidence type="ECO:0000256" key="2">
    <source>
        <dbReference type="ARBA" id="ARBA00038006"/>
    </source>
</evidence>
<keyword evidence="1 3" id="KW-0175">Coiled coil</keyword>
<protein>
    <recommendedName>
        <fullName evidence="5">NAB domain-containing protein</fullName>
    </recommendedName>
</protein>
<accession>A0ABQ9L0D6</accession>
<feature type="region of interest" description="Disordered" evidence="4">
    <location>
        <begin position="1692"/>
        <end position="1712"/>
    </location>
</feature>
<evidence type="ECO:0000256" key="4">
    <source>
        <dbReference type="SAM" id="MobiDB-lite"/>
    </source>
</evidence>
<evidence type="ECO:0000259" key="5">
    <source>
        <dbReference type="PROSITE" id="PS51774"/>
    </source>
</evidence>
<feature type="coiled-coil region" evidence="3">
    <location>
        <begin position="209"/>
        <end position="873"/>
    </location>
</feature>
<name>A0ABQ9L0D6_HEVBR</name>
<dbReference type="PANTHER" id="PTHR32258:SF6">
    <property type="entry name" value="PROTEIN NETWORKED 1A"/>
    <property type="match status" value="1"/>
</dbReference>
<dbReference type="Proteomes" id="UP001174677">
    <property type="component" value="Chromosome 15"/>
</dbReference>
<dbReference type="EMBL" id="JARPOI010000015">
    <property type="protein sequence ID" value="KAJ9154277.1"/>
    <property type="molecule type" value="Genomic_DNA"/>
</dbReference>
<dbReference type="PANTHER" id="PTHR32258">
    <property type="entry name" value="PROTEIN NETWORKED 4A"/>
    <property type="match status" value="1"/>
</dbReference>
<feature type="coiled-coil region" evidence="3">
    <location>
        <begin position="1085"/>
        <end position="1119"/>
    </location>
</feature>
<feature type="domain" description="NAB" evidence="5">
    <location>
        <begin position="13"/>
        <end position="93"/>
    </location>
</feature>
<feature type="coiled-coil region" evidence="3">
    <location>
        <begin position="970"/>
        <end position="1021"/>
    </location>
</feature>
<feature type="coiled-coil region" evidence="3">
    <location>
        <begin position="1655"/>
        <end position="1689"/>
    </location>
</feature>
<comment type="similarity">
    <text evidence="2">Belongs to the NET family.</text>
</comment>
<evidence type="ECO:0000256" key="1">
    <source>
        <dbReference type="ARBA" id="ARBA00023054"/>
    </source>
</evidence>
<organism evidence="6 7">
    <name type="scientific">Hevea brasiliensis</name>
    <name type="common">Para rubber tree</name>
    <name type="synonym">Siphonia brasiliensis</name>
    <dbReference type="NCBI Taxonomy" id="3981"/>
    <lineage>
        <taxon>Eukaryota</taxon>
        <taxon>Viridiplantae</taxon>
        <taxon>Streptophyta</taxon>
        <taxon>Embryophyta</taxon>
        <taxon>Tracheophyta</taxon>
        <taxon>Spermatophyta</taxon>
        <taxon>Magnoliopsida</taxon>
        <taxon>eudicotyledons</taxon>
        <taxon>Gunneridae</taxon>
        <taxon>Pentapetalae</taxon>
        <taxon>rosids</taxon>
        <taxon>fabids</taxon>
        <taxon>Malpighiales</taxon>
        <taxon>Euphorbiaceae</taxon>
        <taxon>Crotonoideae</taxon>
        <taxon>Micrandreae</taxon>
        <taxon>Hevea</taxon>
    </lineage>
</organism>
<evidence type="ECO:0000256" key="3">
    <source>
        <dbReference type="SAM" id="Coils"/>
    </source>
</evidence>
<dbReference type="Pfam" id="PF07765">
    <property type="entry name" value="KIP1"/>
    <property type="match status" value="1"/>
</dbReference>
<evidence type="ECO:0000313" key="6">
    <source>
        <dbReference type="EMBL" id="KAJ9154277.1"/>
    </source>
</evidence>
<proteinExistence type="inferred from homology"/>
<evidence type="ECO:0000313" key="7">
    <source>
        <dbReference type="Proteomes" id="UP001174677"/>
    </source>
</evidence>
<dbReference type="PROSITE" id="PS51774">
    <property type="entry name" value="NAB"/>
    <property type="match status" value="1"/>
</dbReference>
<comment type="caution">
    <text evidence="6">The sequence shown here is derived from an EMBL/GenBank/DDBJ whole genome shotgun (WGS) entry which is preliminary data.</text>
</comment>
<sequence>MATLSHSESRRLYSWWWDSHISPKNSKWLQENLTDMDAKVKAMIKLIEEDADSFARRAEMYYKKRPELMTLVEEFYRAYRALAERYDHATVELRQAHRTMAEAFPNQVPYVLADDSPSGSSGPVGEPHTPEMPHPIRALLDPNDLHKDALGLSSANLHAMKSNGGYSEGSDSGINRRGLKQLNDLFGSGVTVSKVLEEKMKKSPNIHEMTEAETEVQNLMKTLSEIQAEKEAVLLQYQQSLQKLSSLERELKEAGGLDERASRAEIEVKILKETLVKLESERDVGLLQYNKCLERISSMENMISQTQEDAKGLNERAIKAEIEAQNLKQELSALETDKEAGLLQYNHCLGMISTLENKISLAEANAKMLNEQTERAETEVKALKEALARLNKEKEATELRYEQCLERIAKMECEISHAQEDAKRLNSEILMGAAKLKDVEEQYFLLERSNQSLQLEADNLAQKIATKDQELLEKEDELEKLQISLQYEHSQFVRIEAGLQTLQKLHSQSQEEQRALAKELQMKLQLLKDLEICNNDLQEDLQRVKEENQSLYELNSSSRSSIMNLQNEILSLKEVKEKLEQDLALQVAQSNSLQEEIQHLKEEIEGLNRRYQDLIEQLCSLGLDPKCLNSAVKDLQDENLKLKEVCKKDRDEKEDLYEKLRNMNELLERNVALERSLSELNSKLQGSAERVKELQDSCQFLQGEKSSLVAEKAILLSQLQTMTENMRKLLDKDAVLENSLSCANVELEGLRAKSKGLEEFCQMLKDEKSNLQNERSILLSQLENVEQRLGNLERRFTRLEEKYIDLEKEKESTLCEVRELQIYLGIEKQERACYIQSSESRLADLENQVLLLKEESNLSKKEFEEELDKAANAQFEIFILQKFIQDLEEKNLSLLIECKKHVEASKLSNKLISELETENLEQQVELEFLLDEIEKLRMGVHQVFRAVQFDPFNEHGDGIEEEQIPLLHILDNIEDLKDSLLRNEDEKQQLVVENLVLLTLLGELRSEGTELESEKKILKQEIDMMSEHCSLLQKDKLELMEMNRQHKLEVCKGKQQEEVLKAELETLHANLASFQGSYLALQEENSKALGENRSLLKKISDLKEEMHILEEENSESLMEVLTLSNVSSVFKSFGTEKVEELEARSEDISCLHVHNNDLKKKVEMLGQKLEAKEAESLHLNDTIEKLQQELQEGKDLTHQLNYQILIGQDFLRQKAAELLEMEQKLKAAHNLNAELCRTVEELKRECEESKMARENIEKQFLELSKDRIFQKKEIEYLKEANENLESEVSKLCKEVEERRTREENLSLELQERSNEFELFEAEASSFYFDLQISSTREVLLENKVHELTAVCENLEDENATKDIKIELMKERFGFLETEIGEMKAHLSAYAPVIASLKDNIESLEHNALLCTRFVAASNHGQMGVEMAIQPQEMSKQELICDETVPDGISELLKIQNRIKAVEKAVVKKMDRHVMQERENTNVKLVESRGHKEEMELENEPSKAETSDVKTGILMKDIPLDQVSDCSLYRRSKMENFETDNQMLKLWESAEQDCSLDPGACVTQKQVAARLEIVNAHHQFKDANQKGQNPSLELQVEREVGIDKLEVSTSINKEPNQDGNRRRILERLASDAQKLMSLQTTVADLKNKLEMNKRSKKANDAEFERVKSQLQEVEEAVMQLADANDQLIKDIEENPSSSEGKTSIAPEETGNVHRKRLTEQARKGSEQIGRLQFEVQGIQYLLLKLEGKNKSKGKHRFPGSRTGILLRDFIYNGSKKSIRKRKKACFCGCARPSTHED</sequence>